<evidence type="ECO:0000313" key="2">
    <source>
        <dbReference type="EMBL" id="TDB69235.1"/>
    </source>
</evidence>
<sequence>MNKFVKWSAIVIGSLALVLFIAFKFMQATTKKASPETTAVYQEGEKEIKVVYSQPSKKGREIFGGLVPYGKVWRTGANEATTFTTKNELVIDGKLLPAGTYTLWTIPETDKWTVIFNNKNYSWGVNFDSEASREPEADVLTLVVPVQKISSNPMEKFTIAFDKTTPSMDLLWDKTKVSVPFN</sequence>
<protein>
    <submittedName>
        <fullName evidence="2">DUF2911 domain-containing protein</fullName>
    </submittedName>
</protein>
<evidence type="ECO:0000313" key="3">
    <source>
        <dbReference type="Proteomes" id="UP000295706"/>
    </source>
</evidence>
<reference evidence="2 3" key="1">
    <citation type="submission" date="2019-02" db="EMBL/GenBank/DDBJ databases">
        <title>Arundinibacter roseus gen. nov., sp. nov., a new member of the family Cytophagaceae.</title>
        <authorList>
            <person name="Szuroczki S."/>
            <person name="Khayer B."/>
            <person name="Sproer C."/>
            <person name="Toumi M."/>
            <person name="Szabo A."/>
            <person name="Felfoldi T."/>
            <person name="Schumann P."/>
            <person name="Toth E."/>
        </authorList>
    </citation>
    <scope>NUCLEOTIDE SEQUENCE [LARGE SCALE GENOMIC DNA]</scope>
    <source>
        <strain evidence="2 3">DMA-k-7a</strain>
    </source>
</reference>
<keyword evidence="1" id="KW-0812">Transmembrane</keyword>
<accession>A0A4V2XAW5</accession>
<dbReference type="OrthoDB" id="195456at2"/>
<keyword evidence="1" id="KW-1133">Transmembrane helix</keyword>
<dbReference type="Proteomes" id="UP000295706">
    <property type="component" value="Unassembled WGS sequence"/>
</dbReference>
<evidence type="ECO:0000256" key="1">
    <source>
        <dbReference type="SAM" id="Phobius"/>
    </source>
</evidence>
<organism evidence="2 3">
    <name type="scientific">Arundinibacter roseus</name>
    <dbReference type="NCBI Taxonomy" id="2070510"/>
    <lineage>
        <taxon>Bacteria</taxon>
        <taxon>Pseudomonadati</taxon>
        <taxon>Bacteroidota</taxon>
        <taxon>Cytophagia</taxon>
        <taxon>Cytophagales</taxon>
        <taxon>Spirosomataceae</taxon>
        <taxon>Arundinibacter</taxon>
    </lineage>
</organism>
<dbReference type="RefSeq" id="WP_132114130.1">
    <property type="nucleotide sequence ID" value="NZ_SMJU01000001.1"/>
</dbReference>
<comment type="caution">
    <text evidence="2">The sequence shown here is derived from an EMBL/GenBank/DDBJ whole genome shotgun (WGS) entry which is preliminary data.</text>
</comment>
<dbReference type="EMBL" id="SMJU01000001">
    <property type="protein sequence ID" value="TDB69235.1"/>
    <property type="molecule type" value="Genomic_DNA"/>
</dbReference>
<proteinExistence type="predicted"/>
<feature type="transmembrane region" description="Helical" evidence="1">
    <location>
        <begin position="6"/>
        <end position="26"/>
    </location>
</feature>
<dbReference type="Pfam" id="PF11138">
    <property type="entry name" value="DUF2911"/>
    <property type="match status" value="1"/>
</dbReference>
<name>A0A4V2XAW5_9BACT</name>
<dbReference type="InterPro" id="IPR021314">
    <property type="entry name" value="DUF2911"/>
</dbReference>
<gene>
    <name evidence="2" type="ORF">EZE20_02570</name>
</gene>
<dbReference type="AlphaFoldDB" id="A0A4V2XAW5"/>
<keyword evidence="3" id="KW-1185">Reference proteome</keyword>
<keyword evidence="1" id="KW-0472">Membrane</keyword>